<dbReference type="KEGG" id="bvy:NCTC9239_01244"/>
<proteinExistence type="predicted"/>
<protein>
    <submittedName>
        <fullName evidence="1">Uncharacterized protein</fullName>
    </submittedName>
</protein>
<evidence type="ECO:0000313" key="1">
    <source>
        <dbReference type="EMBL" id="VTO13996.1"/>
    </source>
</evidence>
<keyword evidence="2" id="KW-1185">Reference proteome</keyword>
<dbReference type="RefSeq" id="WP_138141214.1">
    <property type="nucleotide sequence ID" value="NZ_LR588407.1"/>
</dbReference>
<organism evidence="1 2">
    <name type="scientific">Brevundimonas vancanneytii</name>
    <dbReference type="NCBI Taxonomy" id="1325724"/>
    <lineage>
        <taxon>Bacteria</taxon>
        <taxon>Pseudomonadati</taxon>
        <taxon>Pseudomonadota</taxon>
        <taxon>Alphaproteobacteria</taxon>
        <taxon>Caulobacterales</taxon>
        <taxon>Caulobacteraceae</taxon>
        <taxon>Brevundimonas</taxon>
    </lineage>
</organism>
<accession>A0A4P1K3P4</accession>
<dbReference type="EMBL" id="LR588407">
    <property type="protein sequence ID" value="VTO13996.1"/>
    <property type="molecule type" value="Genomic_DNA"/>
</dbReference>
<reference evidence="1 2" key="1">
    <citation type="submission" date="2019-04" db="EMBL/GenBank/DDBJ databases">
        <authorList>
            <consortium name="Pathogen Informatics"/>
        </authorList>
    </citation>
    <scope>NUCLEOTIDE SEQUENCE [LARGE SCALE GENOMIC DNA]</scope>
    <source>
        <strain evidence="1 2">NCTC9239</strain>
    </source>
</reference>
<gene>
    <name evidence="1" type="ORF">NCTC9239_01244</name>
</gene>
<dbReference type="AlphaFoldDB" id="A0A4P1K3P4"/>
<name>A0A4P1K3P4_9CAUL</name>
<sequence>MSDDQHTAAVRDAGLTGWKAAVRAHPEVNGRKVCVLTSPDFNPVTGKGRSVVRHGTDEADAFARALKAAKGSLH</sequence>
<evidence type="ECO:0000313" key="2">
    <source>
        <dbReference type="Proteomes" id="UP000309952"/>
    </source>
</evidence>
<dbReference type="Proteomes" id="UP000309952">
    <property type="component" value="Chromosome"/>
</dbReference>